<name>A0A8E2DFI8_9APHY</name>
<feature type="region of interest" description="Disordered" evidence="1">
    <location>
        <begin position="70"/>
        <end position="125"/>
    </location>
</feature>
<evidence type="ECO:0000313" key="2">
    <source>
        <dbReference type="EMBL" id="OCH83844.1"/>
    </source>
</evidence>
<dbReference type="EMBL" id="KV722793">
    <property type="protein sequence ID" value="OCH83844.1"/>
    <property type="molecule type" value="Genomic_DNA"/>
</dbReference>
<evidence type="ECO:0000313" key="3">
    <source>
        <dbReference type="Proteomes" id="UP000250043"/>
    </source>
</evidence>
<organism evidence="2 3">
    <name type="scientific">Obba rivulosa</name>
    <dbReference type="NCBI Taxonomy" id="1052685"/>
    <lineage>
        <taxon>Eukaryota</taxon>
        <taxon>Fungi</taxon>
        <taxon>Dikarya</taxon>
        <taxon>Basidiomycota</taxon>
        <taxon>Agaricomycotina</taxon>
        <taxon>Agaricomycetes</taxon>
        <taxon>Polyporales</taxon>
        <taxon>Gelatoporiaceae</taxon>
        <taxon>Obba</taxon>
    </lineage>
</organism>
<keyword evidence="3" id="KW-1185">Reference proteome</keyword>
<protein>
    <submittedName>
        <fullName evidence="2">Uncharacterized protein</fullName>
    </submittedName>
</protein>
<feature type="compositionally biased region" description="Polar residues" evidence="1">
    <location>
        <begin position="72"/>
        <end position="86"/>
    </location>
</feature>
<evidence type="ECO:0000256" key="1">
    <source>
        <dbReference type="SAM" id="MobiDB-lite"/>
    </source>
</evidence>
<dbReference type="Proteomes" id="UP000250043">
    <property type="component" value="Unassembled WGS sequence"/>
</dbReference>
<accession>A0A8E2DFI8</accession>
<proteinExistence type="predicted"/>
<reference evidence="2 3" key="1">
    <citation type="submission" date="2016-07" db="EMBL/GenBank/DDBJ databases">
        <title>Draft genome of the white-rot fungus Obba rivulosa 3A-2.</title>
        <authorList>
            <consortium name="DOE Joint Genome Institute"/>
            <person name="Miettinen O."/>
            <person name="Riley R."/>
            <person name="Acob R."/>
            <person name="Barry K."/>
            <person name="Cullen D."/>
            <person name="De Vries R."/>
            <person name="Hainaut M."/>
            <person name="Hatakka A."/>
            <person name="Henrissat B."/>
            <person name="Hilden K."/>
            <person name="Kuo R."/>
            <person name="Labutti K."/>
            <person name="Lipzen A."/>
            <person name="Makela M.R."/>
            <person name="Sandor L."/>
            <person name="Spatafora J.W."/>
            <person name="Grigoriev I.V."/>
            <person name="Hibbett D.S."/>
        </authorList>
    </citation>
    <scope>NUCLEOTIDE SEQUENCE [LARGE SCALE GENOMIC DNA]</scope>
    <source>
        <strain evidence="2 3">3A-2</strain>
    </source>
</reference>
<dbReference type="OrthoDB" id="2672960at2759"/>
<gene>
    <name evidence="2" type="ORF">OBBRIDRAFT_808701</name>
</gene>
<sequence>MPEPQQQPALLDDPNLAKCPDYGAVEYAELRAIVAQQRQSDDEGAIQYLRNLWTAKNNADKNRWADQLLAQDIQQNNRPDQQQRAPSQAPELQEPNDENVEEQGHPMGEVQGESDDEPDFTPGTM</sequence>
<dbReference type="AlphaFoldDB" id="A0A8E2DFI8"/>
<feature type="non-terminal residue" evidence="2">
    <location>
        <position position="125"/>
    </location>
</feature>